<keyword evidence="4" id="KW-1185">Reference proteome</keyword>
<comment type="caution">
    <text evidence="3">The sequence shown here is derived from an EMBL/GenBank/DDBJ whole genome shotgun (WGS) entry which is preliminary data.</text>
</comment>
<dbReference type="SUPFAM" id="SSF51695">
    <property type="entry name" value="PLC-like phosphodiesterases"/>
    <property type="match status" value="1"/>
</dbReference>
<dbReference type="EMBL" id="SDMP01000010">
    <property type="protein sequence ID" value="RYR34332.1"/>
    <property type="molecule type" value="Genomic_DNA"/>
</dbReference>
<evidence type="ECO:0000313" key="3">
    <source>
        <dbReference type="EMBL" id="RYR34332.1"/>
    </source>
</evidence>
<dbReference type="CDD" id="cd08588">
    <property type="entry name" value="PI-PLCc_At5g67130_like"/>
    <property type="match status" value="1"/>
</dbReference>
<name>A0A445B6P9_ARAHY</name>
<dbReference type="STRING" id="3818.A0A445B6P9"/>
<feature type="chain" id="PRO_5019145015" description="PI-PLC X domain-containing protein" evidence="2">
    <location>
        <begin position="24"/>
        <end position="417"/>
    </location>
</feature>
<gene>
    <name evidence="3" type="ORF">Ahy_A10g049141</name>
</gene>
<dbReference type="Pfam" id="PF26178">
    <property type="entry name" value="PI-PLC_cat"/>
    <property type="match status" value="1"/>
</dbReference>
<dbReference type="GO" id="GO:0008081">
    <property type="term" value="F:phosphoric diester hydrolase activity"/>
    <property type="evidence" value="ECO:0007669"/>
    <property type="project" value="InterPro"/>
</dbReference>
<accession>A0A445B6P9</accession>
<proteinExistence type="predicted"/>
<dbReference type="Proteomes" id="UP000289738">
    <property type="component" value="Chromosome A10"/>
</dbReference>
<keyword evidence="1" id="KW-0472">Membrane</keyword>
<dbReference type="InterPro" id="IPR017946">
    <property type="entry name" value="PLC-like_Pdiesterase_TIM-brl"/>
</dbReference>
<dbReference type="PANTHER" id="PTHR13593">
    <property type="match status" value="1"/>
</dbReference>
<dbReference type="PROSITE" id="PS50007">
    <property type="entry name" value="PIPLC_X_DOMAIN"/>
    <property type="match status" value="1"/>
</dbReference>
<feature type="signal peptide" evidence="2">
    <location>
        <begin position="1"/>
        <end position="23"/>
    </location>
</feature>
<protein>
    <recommendedName>
        <fullName evidence="5">PI-PLC X domain-containing protein</fullName>
    </recommendedName>
</protein>
<dbReference type="PANTHER" id="PTHR13593:SF134">
    <property type="entry name" value="F14J22.5 PROTEIN"/>
    <property type="match status" value="1"/>
</dbReference>
<dbReference type="AlphaFoldDB" id="A0A445B6P9"/>
<organism evidence="3 4">
    <name type="scientific">Arachis hypogaea</name>
    <name type="common">Peanut</name>
    <dbReference type="NCBI Taxonomy" id="3818"/>
    <lineage>
        <taxon>Eukaryota</taxon>
        <taxon>Viridiplantae</taxon>
        <taxon>Streptophyta</taxon>
        <taxon>Embryophyta</taxon>
        <taxon>Tracheophyta</taxon>
        <taxon>Spermatophyta</taxon>
        <taxon>Magnoliopsida</taxon>
        <taxon>eudicotyledons</taxon>
        <taxon>Gunneridae</taxon>
        <taxon>Pentapetalae</taxon>
        <taxon>rosids</taxon>
        <taxon>fabids</taxon>
        <taxon>Fabales</taxon>
        <taxon>Fabaceae</taxon>
        <taxon>Papilionoideae</taxon>
        <taxon>50 kb inversion clade</taxon>
        <taxon>dalbergioids sensu lato</taxon>
        <taxon>Dalbergieae</taxon>
        <taxon>Pterocarpus clade</taxon>
        <taxon>Arachis</taxon>
    </lineage>
</organism>
<keyword evidence="1" id="KW-1133">Transmembrane helix</keyword>
<dbReference type="InterPro" id="IPR051057">
    <property type="entry name" value="PI-PLC_domain"/>
</dbReference>
<evidence type="ECO:0008006" key="5">
    <source>
        <dbReference type="Google" id="ProtNLM"/>
    </source>
</evidence>
<evidence type="ECO:0000256" key="2">
    <source>
        <dbReference type="SAM" id="SignalP"/>
    </source>
</evidence>
<dbReference type="Gene3D" id="3.20.20.190">
    <property type="entry name" value="Phosphatidylinositol (PI) phosphodiesterase"/>
    <property type="match status" value="1"/>
</dbReference>
<dbReference type="GO" id="GO:0006629">
    <property type="term" value="P:lipid metabolic process"/>
    <property type="evidence" value="ECO:0007669"/>
    <property type="project" value="InterPro"/>
</dbReference>
<sequence length="417" mass="45597">MKKPTLATTIVAIVFLLLHSSLALKEAQTCVANRNCDSGLHCETCVANGNLRPRCTRIQPTNPTSKVKGLPFNHYSWLTTHNSFAMLGQKSATGALILSPTNQQDTITDQLNNGVRGLMLDLYDFQSDIWLCHSFGGKCYNYTAFVSTILLMTSGLPLQPAINVLKEIQVFLEANPSEIVTIIIEDYVTSPKGLTKVFDAAGLKKYWFPVSRMPKNGGEWPTVDDMVNKNQRLIVFTSKSAKEASEGIAYEWRYLVENQYGDGGMKAESPSMNTTSRSLVLVNFFRDLPDVTKSCKDNSAPLLNMINTCYEASGKRWPNFIAVDFYKRSDGGGAPQVVDVANGNLVCGCGNIATCKPNMTFGVCELPEADVAPPRAAVGVAPTPPPPHTNSACNNCKPIALLWLFAMTLLVSFLFSL</sequence>
<evidence type="ECO:0000313" key="4">
    <source>
        <dbReference type="Proteomes" id="UP000289738"/>
    </source>
</evidence>
<reference evidence="3 4" key="1">
    <citation type="submission" date="2019-01" db="EMBL/GenBank/DDBJ databases">
        <title>Sequencing of cultivated peanut Arachis hypogaea provides insights into genome evolution and oil improvement.</title>
        <authorList>
            <person name="Chen X."/>
        </authorList>
    </citation>
    <scope>NUCLEOTIDE SEQUENCE [LARGE SCALE GENOMIC DNA]</scope>
    <source>
        <strain evidence="4">cv. Fuhuasheng</strain>
        <tissue evidence="3">Leaves</tissue>
    </source>
</reference>
<evidence type="ECO:0000256" key="1">
    <source>
        <dbReference type="SAM" id="Phobius"/>
    </source>
</evidence>
<feature type="transmembrane region" description="Helical" evidence="1">
    <location>
        <begin position="399"/>
        <end position="416"/>
    </location>
</feature>
<keyword evidence="1" id="KW-0812">Transmembrane</keyword>
<keyword evidence="2" id="KW-0732">Signal</keyword>